<gene>
    <name evidence="1" type="ORF">Thi970DRAFT_04007</name>
</gene>
<name>H8Z4W9_9GAMM</name>
<sequence length="117" mass="13125">MHREPITRAASPDADADPGLGLELPVFIRYRKRRFQGARLRALSSDELEVSVHSLTLPPGTPVELEFLHSGRQWRLPAQVARGSREGLGLRLDVPQPELLRNVQNKSDEHMNPAAYP</sequence>
<proteinExistence type="predicted"/>
<dbReference type="OrthoDB" id="7063044at2"/>
<dbReference type="HOGENOM" id="CLU_2083816_0_0_6"/>
<keyword evidence="2" id="KW-1185">Reference proteome</keyword>
<dbReference type="Proteomes" id="UP000002964">
    <property type="component" value="Unassembled WGS sequence"/>
</dbReference>
<dbReference type="RefSeq" id="WP_009150779.1">
    <property type="nucleotide sequence ID" value="NZ_CP121471.1"/>
</dbReference>
<dbReference type="eggNOG" id="ENOG5032ZRN">
    <property type="taxonomic scope" value="Bacteria"/>
</dbReference>
<protein>
    <recommendedName>
        <fullName evidence="3">PilZ domain-containing protein</fullName>
    </recommendedName>
</protein>
<dbReference type="EMBL" id="JH603170">
    <property type="protein sequence ID" value="EIC20376.1"/>
    <property type="molecule type" value="Genomic_DNA"/>
</dbReference>
<accession>H8Z4W9</accession>
<reference evidence="1 2" key="2">
    <citation type="submission" date="2011-11" db="EMBL/GenBank/DDBJ databases">
        <authorList>
            <consortium name="US DOE Joint Genome Institute"/>
            <person name="Lucas S."/>
            <person name="Han J."/>
            <person name="Lapidus A."/>
            <person name="Cheng J.-F."/>
            <person name="Goodwin L."/>
            <person name="Pitluck S."/>
            <person name="Peters L."/>
            <person name="Ovchinnikova G."/>
            <person name="Zhang X."/>
            <person name="Detter J.C."/>
            <person name="Han C."/>
            <person name="Tapia R."/>
            <person name="Land M."/>
            <person name="Hauser L."/>
            <person name="Kyrpides N."/>
            <person name="Ivanova N."/>
            <person name="Pagani I."/>
            <person name="Vogl K."/>
            <person name="Liu Z."/>
            <person name="Overmann J."/>
            <person name="Frigaard N.-U."/>
            <person name="Bryant D."/>
            <person name="Woyke T."/>
        </authorList>
    </citation>
    <scope>NUCLEOTIDE SEQUENCE [LARGE SCALE GENOMIC DNA]</scope>
    <source>
        <strain evidence="1 2">970</strain>
    </source>
</reference>
<reference evidence="2" key="1">
    <citation type="submission" date="2011-06" db="EMBL/GenBank/DDBJ databases">
        <authorList>
            <consortium name="US DOE Joint Genome Institute (JGI-PGF)"/>
            <person name="Lucas S."/>
            <person name="Han J."/>
            <person name="Lapidus A."/>
            <person name="Cheng J.-F."/>
            <person name="Goodwin L."/>
            <person name="Pitluck S."/>
            <person name="Peters L."/>
            <person name="Land M.L."/>
            <person name="Hauser L."/>
            <person name="Vogl K."/>
            <person name="Liu Z."/>
            <person name="Overmann J."/>
            <person name="Frigaard N.-U."/>
            <person name="Bryant D.A."/>
            <person name="Woyke T.J."/>
        </authorList>
    </citation>
    <scope>NUCLEOTIDE SEQUENCE [LARGE SCALE GENOMIC DNA]</scope>
    <source>
        <strain evidence="2">970</strain>
    </source>
</reference>
<organism evidence="1 2">
    <name type="scientific">Thiorhodovibrio frisius</name>
    <dbReference type="NCBI Taxonomy" id="631362"/>
    <lineage>
        <taxon>Bacteria</taxon>
        <taxon>Pseudomonadati</taxon>
        <taxon>Pseudomonadota</taxon>
        <taxon>Gammaproteobacteria</taxon>
        <taxon>Chromatiales</taxon>
        <taxon>Chromatiaceae</taxon>
        <taxon>Thiorhodovibrio</taxon>
    </lineage>
</organism>
<evidence type="ECO:0000313" key="1">
    <source>
        <dbReference type="EMBL" id="EIC20376.1"/>
    </source>
</evidence>
<dbReference type="AlphaFoldDB" id="H8Z4W9"/>
<evidence type="ECO:0008006" key="3">
    <source>
        <dbReference type="Google" id="ProtNLM"/>
    </source>
</evidence>
<evidence type="ECO:0000313" key="2">
    <source>
        <dbReference type="Proteomes" id="UP000002964"/>
    </source>
</evidence>